<dbReference type="InterPro" id="IPR001245">
    <property type="entry name" value="Ser-Thr/Tyr_kinase_cat_dom"/>
</dbReference>
<evidence type="ECO:0000256" key="3">
    <source>
        <dbReference type="ARBA" id="ARBA00022692"/>
    </source>
</evidence>
<gene>
    <name evidence="9" type="ORF">F0562_034532</name>
</gene>
<keyword evidence="5" id="KW-0067">ATP-binding</keyword>
<keyword evidence="6" id="KW-1133">Transmembrane helix</keyword>
<name>A0A5J5AI10_9ASTE</name>
<feature type="domain" description="Protein kinase" evidence="8">
    <location>
        <begin position="97"/>
        <end position="291"/>
    </location>
</feature>
<organism evidence="9 10">
    <name type="scientific">Nyssa sinensis</name>
    <dbReference type="NCBI Taxonomy" id="561372"/>
    <lineage>
        <taxon>Eukaryota</taxon>
        <taxon>Viridiplantae</taxon>
        <taxon>Streptophyta</taxon>
        <taxon>Embryophyta</taxon>
        <taxon>Tracheophyta</taxon>
        <taxon>Spermatophyta</taxon>
        <taxon>Magnoliopsida</taxon>
        <taxon>eudicotyledons</taxon>
        <taxon>Gunneridae</taxon>
        <taxon>Pentapetalae</taxon>
        <taxon>asterids</taxon>
        <taxon>Cornales</taxon>
        <taxon>Nyssaceae</taxon>
        <taxon>Nyssa</taxon>
    </lineage>
</organism>
<dbReference type="Pfam" id="PF07714">
    <property type="entry name" value="PK_Tyr_Ser-Thr"/>
    <property type="match status" value="1"/>
</dbReference>
<evidence type="ECO:0000256" key="1">
    <source>
        <dbReference type="ARBA" id="ARBA00004370"/>
    </source>
</evidence>
<dbReference type="PANTHER" id="PTHR47989">
    <property type="entry name" value="OS01G0750732 PROTEIN"/>
    <property type="match status" value="1"/>
</dbReference>
<dbReference type="Proteomes" id="UP000325577">
    <property type="component" value="Linkage Group LG20"/>
</dbReference>
<evidence type="ECO:0000259" key="8">
    <source>
        <dbReference type="PROSITE" id="PS50011"/>
    </source>
</evidence>
<keyword evidence="4" id="KW-0547">Nucleotide-binding</keyword>
<proteinExistence type="predicted"/>
<dbReference type="SUPFAM" id="SSF56112">
    <property type="entry name" value="Protein kinase-like (PK-like)"/>
    <property type="match status" value="1"/>
</dbReference>
<keyword evidence="2" id="KW-0723">Serine/threonine-protein kinase</keyword>
<keyword evidence="3" id="KW-0812">Transmembrane</keyword>
<dbReference type="Gene3D" id="3.30.200.20">
    <property type="entry name" value="Phosphorylase Kinase, domain 1"/>
    <property type="match status" value="1"/>
</dbReference>
<evidence type="ECO:0000256" key="4">
    <source>
        <dbReference type="ARBA" id="ARBA00022741"/>
    </source>
</evidence>
<evidence type="ECO:0000256" key="7">
    <source>
        <dbReference type="ARBA" id="ARBA00023136"/>
    </source>
</evidence>
<evidence type="ECO:0000256" key="2">
    <source>
        <dbReference type="ARBA" id="ARBA00022527"/>
    </source>
</evidence>
<dbReference type="Gene3D" id="1.10.510.10">
    <property type="entry name" value="Transferase(Phosphotransferase) domain 1"/>
    <property type="match status" value="1"/>
</dbReference>
<dbReference type="FunFam" id="3.30.200.20:FF:000125">
    <property type="entry name" value="Protein STRUBBELIG-RECEPTOR FAMILY 8"/>
    <property type="match status" value="1"/>
</dbReference>
<dbReference type="InterPro" id="IPR011009">
    <property type="entry name" value="Kinase-like_dom_sf"/>
</dbReference>
<dbReference type="GO" id="GO:0004674">
    <property type="term" value="F:protein serine/threonine kinase activity"/>
    <property type="evidence" value="ECO:0007669"/>
    <property type="project" value="UniProtKB-KW"/>
</dbReference>
<keyword evidence="10" id="KW-1185">Reference proteome</keyword>
<dbReference type="EMBL" id="CM018044">
    <property type="protein sequence ID" value="KAA8529864.1"/>
    <property type="molecule type" value="Genomic_DNA"/>
</dbReference>
<dbReference type="InterPro" id="IPR000719">
    <property type="entry name" value="Prot_kinase_dom"/>
</dbReference>
<accession>A0A5J5AI10</accession>
<dbReference type="AlphaFoldDB" id="A0A5J5AI10"/>
<evidence type="ECO:0000256" key="6">
    <source>
        <dbReference type="ARBA" id="ARBA00022989"/>
    </source>
</evidence>
<keyword evidence="7" id="KW-0472">Membrane</keyword>
<keyword evidence="2" id="KW-0418">Kinase</keyword>
<evidence type="ECO:0000256" key="5">
    <source>
        <dbReference type="ARBA" id="ARBA00022840"/>
    </source>
</evidence>
<dbReference type="PANTHER" id="PTHR47989:SF45">
    <property type="entry name" value="OS01G0709500 PROTEIN"/>
    <property type="match status" value="1"/>
</dbReference>
<dbReference type="GO" id="GO:0005524">
    <property type="term" value="F:ATP binding"/>
    <property type="evidence" value="ECO:0007669"/>
    <property type="project" value="UniProtKB-KW"/>
</dbReference>
<keyword evidence="2" id="KW-0808">Transferase</keyword>
<reference evidence="9 10" key="1">
    <citation type="submission" date="2019-09" db="EMBL/GenBank/DDBJ databases">
        <title>A chromosome-level genome assembly of the Chinese tupelo Nyssa sinensis.</title>
        <authorList>
            <person name="Yang X."/>
            <person name="Kang M."/>
            <person name="Yang Y."/>
            <person name="Xiong H."/>
            <person name="Wang M."/>
            <person name="Zhang Z."/>
            <person name="Wang Z."/>
            <person name="Wu H."/>
            <person name="Ma T."/>
            <person name="Liu J."/>
            <person name="Xi Z."/>
        </authorList>
    </citation>
    <scope>NUCLEOTIDE SEQUENCE [LARGE SCALE GENOMIC DNA]</scope>
    <source>
        <strain evidence="9">J267</strain>
        <tissue evidence="9">Leaf</tissue>
    </source>
</reference>
<sequence>MDQSKYILLIDNQFACPNELTPFAKISCFDSTTPVDGSSEDDHQNKRESMLCLVAKDIVKLEKCDDGKPIVAKKVNTAPTNAISYSIADLQMAMGSFSMENFIGEGSIGCVHQAQFDDGKVLAEKIINSFVLSKHLSEDFMDIVLDISRKHHPNVTEPVGYCSEHGQHLLVYELHKNGSQHDLLHLLDEDGKPLTWNTRVKIALGTALALEYLHEVCSPSVVHKNFKSDNILLDMKLNPHYSDFGLASFVLDADKKGINSHLSQLELYCYDLDKSIGEMRSTAVSLAHPKD</sequence>
<dbReference type="PROSITE" id="PS50011">
    <property type="entry name" value="PROTEIN_KINASE_DOM"/>
    <property type="match status" value="1"/>
</dbReference>
<dbReference type="GO" id="GO:0016020">
    <property type="term" value="C:membrane"/>
    <property type="evidence" value="ECO:0007669"/>
    <property type="project" value="UniProtKB-SubCell"/>
</dbReference>
<comment type="subcellular location">
    <subcellularLocation>
        <location evidence="1">Membrane</location>
    </subcellularLocation>
</comment>
<evidence type="ECO:0000313" key="10">
    <source>
        <dbReference type="Proteomes" id="UP000325577"/>
    </source>
</evidence>
<protein>
    <recommendedName>
        <fullName evidence="8">Protein kinase domain-containing protein</fullName>
    </recommendedName>
</protein>
<evidence type="ECO:0000313" key="9">
    <source>
        <dbReference type="EMBL" id="KAA8529864.1"/>
    </source>
</evidence>
<dbReference type="OrthoDB" id="676979at2759"/>